<comment type="caution">
    <text evidence="2">The sequence shown here is derived from an EMBL/GenBank/DDBJ whole genome shotgun (WGS) entry which is preliminary data.</text>
</comment>
<evidence type="ECO:0008006" key="4">
    <source>
        <dbReference type="Google" id="ProtNLM"/>
    </source>
</evidence>
<name>A0AA88GM27_NAELO</name>
<accession>A0AA88GM27</accession>
<dbReference type="AlphaFoldDB" id="A0AA88GM27"/>
<organism evidence="2 3">
    <name type="scientific">Naegleria lovaniensis</name>
    <name type="common">Amoeba</name>
    <dbReference type="NCBI Taxonomy" id="51637"/>
    <lineage>
        <taxon>Eukaryota</taxon>
        <taxon>Discoba</taxon>
        <taxon>Heterolobosea</taxon>
        <taxon>Tetramitia</taxon>
        <taxon>Eutetramitia</taxon>
        <taxon>Vahlkampfiidae</taxon>
        <taxon>Naegleria</taxon>
    </lineage>
</organism>
<proteinExistence type="predicted"/>
<feature type="coiled-coil region" evidence="1">
    <location>
        <begin position="157"/>
        <end position="187"/>
    </location>
</feature>
<keyword evidence="1" id="KW-0175">Coiled coil</keyword>
<reference evidence="2 3" key="1">
    <citation type="journal article" date="2018" name="BMC Genomics">
        <title>The genome of Naegleria lovaniensis, the basis for a comparative approach to unravel pathogenicity factors of the human pathogenic amoeba N. fowleri.</title>
        <authorList>
            <person name="Liechti N."/>
            <person name="Schurch N."/>
            <person name="Bruggmann R."/>
            <person name="Wittwer M."/>
        </authorList>
    </citation>
    <scope>NUCLEOTIDE SEQUENCE [LARGE SCALE GENOMIC DNA]</scope>
    <source>
        <strain evidence="2 3">ATCC 30569</strain>
    </source>
</reference>
<dbReference type="GeneID" id="68098902"/>
<evidence type="ECO:0000313" key="3">
    <source>
        <dbReference type="Proteomes" id="UP000816034"/>
    </source>
</evidence>
<dbReference type="EMBL" id="PYSW02000027">
    <property type="protein sequence ID" value="KAG2381459.1"/>
    <property type="molecule type" value="Genomic_DNA"/>
</dbReference>
<dbReference type="InterPro" id="IPR011009">
    <property type="entry name" value="Kinase-like_dom_sf"/>
</dbReference>
<keyword evidence="3" id="KW-1185">Reference proteome</keyword>
<evidence type="ECO:0000313" key="2">
    <source>
        <dbReference type="EMBL" id="KAG2381459.1"/>
    </source>
</evidence>
<sequence>MSQKKKTSQYRNFDLFSLGCMFMRMLTNCSLRLVLWSLNTFHQDLYGTQDDTADDWNYFSDYGSYFHVVVATSHGESKLHHALYKELDKHIDPSWKVNDILGRCLMTMIQKDIETRRDCVKYIPILKIVKQSLEKDHNPDFSTLGLSILKEYQPSFIEKMLEENKTLKQENANLLQLKDKYSNKIQNLFSAYEYDRISINILNTLLFQNCFLY</sequence>
<dbReference type="SUPFAM" id="SSF56112">
    <property type="entry name" value="Protein kinase-like (PK-like)"/>
    <property type="match status" value="1"/>
</dbReference>
<protein>
    <recommendedName>
        <fullName evidence="4">Protein kinase domain-containing protein</fullName>
    </recommendedName>
</protein>
<evidence type="ECO:0000256" key="1">
    <source>
        <dbReference type="SAM" id="Coils"/>
    </source>
</evidence>
<dbReference type="RefSeq" id="XP_044547139.1">
    <property type="nucleotide sequence ID" value="XM_044696309.1"/>
</dbReference>
<dbReference type="Proteomes" id="UP000816034">
    <property type="component" value="Unassembled WGS sequence"/>
</dbReference>
<gene>
    <name evidence="2" type="ORF">C9374_006448</name>
</gene>